<reference evidence="2 3" key="1">
    <citation type="submission" date="2015-10" db="EMBL/GenBank/DDBJ databases">
        <title>Metagenome-Assembled Genomes uncover a global brackish microbiome.</title>
        <authorList>
            <person name="Hugerth L.W."/>
            <person name="Larsson J."/>
            <person name="Alneberg J."/>
            <person name="Lindh M.V."/>
            <person name="Legrand C."/>
            <person name="Pinhassi J."/>
            <person name="Andersson A.F."/>
        </authorList>
    </citation>
    <scope>NUCLEOTIDE SEQUENCE [LARGE SCALE GENOMIC DNA]</scope>
    <source>
        <strain evidence="2">BACL18 MAG-120507-bin52</strain>
    </source>
</reference>
<feature type="compositionally biased region" description="Basic and acidic residues" evidence="1">
    <location>
        <begin position="8"/>
        <end position="25"/>
    </location>
</feature>
<sequence length="91" mass="9820">MGCFVRRRREDADRSPEIGRGEARRLPKRRLQGRERLEVRISDEGTGQGGVNAGEDFPGDGSGLAGEVSRRASFAARTTDPDHLLATVGVG</sequence>
<dbReference type="AlphaFoldDB" id="A0A0R2RQ37"/>
<proteinExistence type="predicted"/>
<dbReference type="EMBL" id="LIBO01000105">
    <property type="protein sequence ID" value="KRO62259.1"/>
    <property type="molecule type" value="Genomic_DNA"/>
</dbReference>
<name>A0A0R2RQ37_9BACT</name>
<feature type="region of interest" description="Disordered" evidence="1">
    <location>
        <begin position="1"/>
        <end position="66"/>
    </location>
</feature>
<protein>
    <submittedName>
        <fullName evidence="2">Uncharacterized protein</fullName>
    </submittedName>
</protein>
<gene>
    <name evidence="2" type="ORF">ABR82_04735</name>
</gene>
<dbReference type="Proteomes" id="UP000051269">
    <property type="component" value="Unassembled WGS sequence"/>
</dbReference>
<accession>A0A0R2RQ37</accession>
<evidence type="ECO:0000313" key="3">
    <source>
        <dbReference type="Proteomes" id="UP000051269"/>
    </source>
</evidence>
<organism evidence="2 3">
    <name type="scientific">Verrucomicrobia subdivision 6 bacterium BACL9 MAG-120507-bin52</name>
    <dbReference type="NCBI Taxonomy" id="1655590"/>
    <lineage>
        <taxon>Bacteria</taxon>
        <taxon>Pseudomonadati</taxon>
        <taxon>Verrucomicrobiota</taxon>
        <taxon>Verrucomicrobiia</taxon>
        <taxon>Verrucomicrobiales</taxon>
        <taxon>Verrucomicrobia subdivision 6</taxon>
    </lineage>
</organism>
<feature type="compositionally biased region" description="Basic and acidic residues" evidence="1">
    <location>
        <begin position="32"/>
        <end position="43"/>
    </location>
</feature>
<evidence type="ECO:0000256" key="1">
    <source>
        <dbReference type="SAM" id="MobiDB-lite"/>
    </source>
</evidence>
<comment type="caution">
    <text evidence="2">The sequence shown here is derived from an EMBL/GenBank/DDBJ whole genome shotgun (WGS) entry which is preliminary data.</text>
</comment>
<evidence type="ECO:0000313" key="2">
    <source>
        <dbReference type="EMBL" id="KRO62259.1"/>
    </source>
</evidence>